<dbReference type="GO" id="GO:0005737">
    <property type="term" value="C:cytoplasm"/>
    <property type="evidence" value="ECO:0007669"/>
    <property type="project" value="TreeGrafter"/>
</dbReference>
<dbReference type="EMBL" id="CAMXCT030003002">
    <property type="protein sequence ID" value="CAL4789166.1"/>
    <property type="molecule type" value="Genomic_DNA"/>
</dbReference>
<feature type="region of interest" description="Disordered" evidence="1">
    <location>
        <begin position="107"/>
        <end position="134"/>
    </location>
</feature>
<dbReference type="EMBL" id="CAMXCT020003002">
    <property type="protein sequence ID" value="CAL1155229.1"/>
    <property type="molecule type" value="Genomic_DNA"/>
</dbReference>
<dbReference type="InterPro" id="IPR029058">
    <property type="entry name" value="AB_hydrolase_fold"/>
</dbReference>
<name>A0A9P1G5L6_9DINO</name>
<dbReference type="SMART" id="SM01127">
    <property type="entry name" value="DDHD"/>
    <property type="match status" value="1"/>
</dbReference>
<dbReference type="GO" id="GO:0004620">
    <property type="term" value="F:phospholipase activity"/>
    <property type="evidence" value="ECO:0007669"/>
    <property type="project" value="TreeGrafter"/>
</dbReference>
<keyword evidence="6" id="KW-1185">Reference proteome</keyword>
<dbReference type="OrthoDB" id="69269at2759"/>
<accession>A0A9P1G5L6</accession>
<comment type="caution">
    <text evidence="3">The sequence shown here is derived from an EMBL/GenBank/DDBJ whole genome shotgun (WGS) entry which is preliminary data.</text>
</comment>
<gene>
    <name evidence="3" type="ORF">C1SCF055_LOCUS27857</name>
</gene>
<dbReference type="InterPro" id="IPR058055">
    <property type="entry name" value="PA-PLA1"/>
</dbReference>
<evidence type="ECO:0000313" key="6">
    <source>
        <dbReference type="Proteomes" id="UP001152797"/>
    </source>
</evidence>
<dbReference type="Proteomes" id="UP001152797">
    <property type="component" value="Unassembled WGS sequence"/>
</dbReference>
<evidence type="ECO:0000313" key="5">
    <source>
        <dbReference type="EMBL" id="CAL4789166.1"/>
    </source>
</evidence>
<dbReference type="InterPro" id="IPR004177">
    <property type="entry name" value="DDHD_dom"/>
</dbReference>
<dbReference type="AlphaFoldDB" id="A0A9P1G5L6"/>
<feature type="region of interest" description="Disordered" evidence="1">
    <location>
        <begin position="492"/>
        <end position="513"/>
    </location>
</feature>
<evidence type="ECO:0000313" key="4">
    <source>
        <dbReference type="EMBL" id="CAL1155229.1"/>
    </source>
</evidence>
<evidence type="ECO:0000259" key="2">
    <source>
        <dbReference type="PROSITE" id="PS51043"/>
    </source>
</evidence>
<dbReference type="PANTHER" id="PTHR23509:SF10">
    <property type="entry name" value="LD21067P"/>
    <property type="match status" value="1"/>
</dbReference>
<protein>
    <submittedName>
        <fullName evidence="5">Probable phospholipase C20G8.02, mitochondrial</fullName>
    </submittedName>
</protein>
<dbReference type="PANTHER" id="PTHR23509">
    <property type="entry name" value="PA-PL1 PHOSPHOLIPASE FAMILY"/>
    <property type="match status" value="1"/>
</dbReference>
<reference evidence="4" key="2">
    <citation type="submission" date="2024-04" db="EMBL/GenBank/DDBJ databases">
        <authorList>
            <person name="Chen Y."/>
            <person name="Shah S."/>
            <person name="Dougan E. K."/>
            <person name="Thang M."/>
            <person name="Chan C."/>
        </authorList>
    </citation>
    <scope>NUCLEOTIDE SEQUENCE [LARGE SCALE GENOMIC DNA]</scope>
</reference>
<dbReference type="SUPFAM" id="SSF53474">
    <property type="entry name" value="alpha/beta-Hydrolases"/>
    <property type="match status" value="1"/>
</dbReference>
<dbReference type="EMBL" id="CAMXCT010003002">
    <property type="protein sequence ID" value="CAI4001854.1"/>
    <property type="molecule type" value="Genomic_DNA"/>
</dbReference>
<reference evidence="3" key="1">
    <citation type="submission" date="2022-10" db="EMBL/GenBank/DDBJ databases">
        <authorList>
            <person name="Chen Y."/>
            <person name="Dougan E. K."/>
            <person name="Chan C."/>
            <person name="Rhodes N."/>
            <person name="Thang M."/>
        </authorList>
    </citation>
    <scope>NUCLEOTIDE SEQUENCE</scope>
</reference>
<feature type="domain" description="DDHD" evidence="2">
    <location>
        <begin position="355"/>
        <end position="523"/>
    </location>
</feature>
<organism evidence="3">
    <name type="scientific">Cladocopium goreaui</name>
    <dbReference type="NCBI Taxonomy" id="2562237"/>
    <lineage>
        <taxon>Eukaryota</taxon>
        <taxon>Sar</taxon>
        <taxon>Alveolata</taxon>
        <taxon>Dinophyceae</taxon>
        <taxon>Suessiales</taxon>
        <taxon>Symbiodiniaceae</taxon>
        <taxon>Cladocopium</taxon>
    </lineage>
</organism>
<dbReference type="Pfam" id="PF02862">
    <property type="entry name" value="DDHD"/>
    <property type="match status" value="1"/>
</dbReference>
<dbReference type="PROSITE" id="PS51043">
    <property type="entry name" value="DDHD"/>
    <property type="match status" value="1"/>
</dbReference>
<proteinExistence type="predicted"/>
<evidence type="ECO:0000256" key="1">
    <source>
        <dbReference type="SAM" id="MobiDB-lite"/>
    </source>
</evidence>
<sequence length="523" mass="57674">MDGYWVYLERGVDAVRRWKAFGAADQRRLEANVVVFFGRAAVHLPRHGTSGSSWLVARYGGGCLQRFGPFPVRRATWFRLPSGQLEPYGEKMNRKLNTAYEKLASAQECTPASAGSPRSDDVTSPSGGSPSAKGEIVRCGKKVVRMYVTWGKIQAAEKETDGTMRTWLGLSHVLVQRGCEVPVEEEEELLLEKVGQIVVVVHGIGEKFAQSHGRGLAYDIGVLRSSLLHCQLKRCGFVQQEGRWQAGEGAQPGQRIEVLVSEWWQGVHSEEMDRQLDSITLPSLSAVRDFANLSLVDGLAFFQERQKVMAATAANIERSVGRFKECNPDFRGQIFLVGHSLGGVILWDIVTEKRLSFTPSALFTLGSPLGVFLHTAHGVAGAENMREKLGKVPFFNIFHPLDPVAYRVEPLLLPELTAEPPAPVEEPHGAARRRMDWVLPSVAMSSAAQLLQAVPSHITYYQNPHVASFILRQCVHSPASLSHVAQAAREQLSVRRSRKSGSRVDGNEEKGGGGTLWLCQNSY</sequence>
<dbReference type="GO" id="GO:0046872">
    <property type="term" value="F:metal ion binding"/>
    <property type="evidence" value="ECO:0007669"/>
    <property type="project" value="InterPro"/>
</dbReference>
<evidence type="ECO:0000313" key="3">
    <source>
        <dbReference type="EMBL" id="CAI4001854.1"/>
    </source>
</evidence>